<dbReference type="InterPro" id="IPR036392">
    <property type="entry name" value="PLAT/LH2_dom_sf"/>
</dbReference>
<dbReference type="Gene3D" id="3.10.20.230">
    <property type="entry name" value="Doublecortin domain"/>
    <property type="match status" value="1"/>
</dbReference>
<protein>
    <submittedName>
        <fullName evidence="6">Lipoxygenase homology domain-containing protein 1-like</fullName>
    </submittedName>
</protein>
<dbReference type="InterPro" id="IPR052970">
    <property type="entry name" value="Inner_ear_hair_cell_LOXHD"/>
</dbReference>
<gene>
    <name evidence="6" type="primary">LOC103254031</name>
</gene>
<dbReference type="SUPFAM" id="SSF49723">
    <property type="entry name" value="Lipase/lipooxygenase domain (PLAT/LH2 domain)"/>
    <property type="match status" value="4"/>
</dbReference>
<dbReference type="SUPFAM" id="SSF50353">
    <property type="entry name" value="Cytokine"/>
    <property type="match status" value="2"/>
</dbReference>
<dbReference type="GO" id="GO:0035556">
    <property type="term" value="P:intracellular signal transduction"/>
    <property type="evidence" value="ECO:0007669"/>
    <property type="project" value="InterPro"/>
</dbReference>
<dbReference type="Gene3D" id="2.40.180.10">
    <property type="entry name" value="Catalase core domain"/>
    <property type="match status" value="1"/>
</dbReference>
<feature type="domain" description="PLAT" evidence="3">
    <location>
        <begin position="826"/>
        <end position="943"/>
    </location>
</feature>
<feature type="region of interest" description="Disordered" evidence="2">
    <location>
        <begin position="645"/>
        <end position="686"/>
    </location>
</feature>
<dbReference type="InterPro" id="IPR008996">
    <property type="entry name" value="IL1/FGF"/>
</dbReference>
<dbReference type="InterPro" id="IPR001024">
    <property type="entry name" value="PLAT/LH2_dom"/>
</dbReference>
<evidence type="ECO:0000259" key="4">
    <source>
        <dbReference type="PROSITE" id="PS50309"/>
    </source>
</evidence>
<evidence type="ECO:0000256" key="1">
    <source>
        <dbReference type="PROSITE-ProRule" id="PRU00152"/>
    </source>
</evidence>
<feature type="domain" description="PLAT" evidence="3">
    <location>
        <begin position="700"/>
        <end position="814"/>
    </location>
</feature>
<dbReference type="PANTHER" id="PTHR45901:SF7">
    <property type="entry name" value="OXYGEN-REGULATED PROTEIN 1"/>
    <property type="match status" value="1"/>
</dbReference>
<sequence>MVFRNGDPKTRCSVLLSRRVTQSFETLLQHLTKTMQCPVVKLYATDGRRVPSLQAVILSSGAVVAAGREPFKPGNYDIQKYLLPTRLPGISQRVHPKGKARSESRKSSNWKVVIITSDLPNAGTSSQIYIILYGQHRSSAPIYLFGTDETQFQDGHEDIFAITVGDIGTLFKIRIGHTNSGHSPSWHCKEIQLQNMNSGKHFCIPVQRWLARDQEDGEICREFPLLNKGQSILPVTLYEVYIATGELWNAGTAANVYISIHGEKGDTGSRQLLRSKSSFSFLRGQTDTFFLEAVHLGDLYKIVIGHDGLGSGNGWFLDDVVVKDPTTNHEYAFFCHRWLDQGADDSKIVRELYARDNSNFSARQKLELKRKETWTAESWKFMKGNTLQFYNRLTGGFVRLHPDGTVDATGEKKDKYGLFDVIFNKENICIFQSHEMRHLSLAIDNGIVTGMASDGAATELRVLYQPDRCALLESAGVPGLTVIFDRHGKIADESSAGYTNLSKEFVIFVKGVFLNSAVVLLATSLCQALCLQPDGSCTGVGKQSETSYWKVHQISSGICMFESVKNARMYLRIKDGRCDGTGTGDIYCHFKIKKNLKNASISLESTKSPGLFVGLQSDGQAKPVIYTEDENVCFYPQVIQFGRENPMGMSTTPSHEQEKNDDSKKEKKIPAESEAKSPLSSSTAEEIRCSQSSETLLSEDKWKVFVLTGNAGTQANVTLWVYGDKGVIGPISLSKDSPEQLFLPGQEDEFQVEMRSIGKIYKIRIGHDGTSEKHEWNLQRVTMQHLKSKMTLDFVANVWLSWIQEDGDIVCELPVVKGGQATFPLVRYQVDVYTGQLKQADTESEVSLCLYGERGDSGLRRLYRSNMPVRFQKGQIDTFQVEAVSLGKLQKVLLHCEASDRSQYWYCEKVIVREPGTSSESIFTCERWLPFMSQGVLHSEIELYHQGEDSWICQ</sequence>
<evidence type="ECO:0000313" key="6">
    <source>
        <dbReference type="RefSeq" id="XP_021565300.1"/>
    </source>
</evidence>
<dbReference type="InterPro" id="IPR036572">
    <property type="entry name" value="Doublecortin_dom_sf"/>
</dbReference>
<dbReference type="CDD" id="cd01756">
    <property type="entry name" value="PLAT_repeat"/>
    <property type="match status" value="2"/>
</dbReference>
<keyword evidence="5" id="KW-1185">Reference proteome</keyword>
<dbReference type="SMART" id="SM00308">
    <property type="entry name" value="LH2"/>
    <property type="match status" value="4"/>
</dbReference>
<feature type="domain" description="PLAT" evidence="3">
    <location>
        <begin position="236"/>
        <end position="353"/>
    </location>
</feature>
<dbReference type="PROSITE" id="PS50095">
    <property type="entry name" value="PLAT"/>
    <property type="match status" value="4"/>
</dbReference>
<feature type="compositionally biased region" description="Basic and acidic residues" evidence="2">
    <location>
        <begin position="655"/>
        <end position="675"/>
    </location>
</feature>
<dbReference type="InterPro" id="IPR003533">
    <property type="entry name" value="Doublecortin_dom"/>
</dbReference>
<dbReference type="Gene3D" id="2.80.10.50">
    <property type="match status" value="2"/>
</dbReference>
<comment type="caution">
    <text evidence="1">Lacks conserved residue(s) required for the propagation of feature annotation.</text>
</comment>
<accession>A0A3Q0DTJ0</accession>
<dbReference type="SUPFAM" id="SSF89837">
    <property type="entry name" value="Doublecortin (DC)"/>
    <property type="match status" value="1"/>
</dbReference>
<dbReference type="FunFam" id="3.10.20.230:FF:000007">
    <property type="entry name" value="Oxygen-regulated protein 1"/>
    <property type="match status" value="1"/>
</dbReference>
<organism evidence="5 6">
    <name type="scientific">Carlito syrichta</name>
    <name type="common">Philippine tarsier</name>
    <name type="synonym">Tarsius syrichta</name>
    <dbReference type="NCBI Taxonomy" id="1868482"/>
    <lineage>
        <taxon>Eukaryota</taxon>
        <taxon>Metazoa</taxon>
        <taxon>Chordata</taxon>
        <taxon>Craniata</taxon>
        <taxon>Vertebrata</taxon>
        <taxon>Euteleostomi</taxon>
        <taxon>Mammalia</taxon>
        <taxon>Eutheria</taxon>
        <taxon>Euarchontoglires</taxon>
        <taxon>Primates</taxon>
        <taxon>Haplorrhini</taxon>
        <taxon>Tarsiiformes</taxon>
        <taxon>Tarsiidae</taxon>
        <taxon>Carlito</taxon>
    </lineage>
</organism>
<dbReference type="OrthoDB" id="9895813at2759"/>
<evidence type="ECO:0000256" key="2">
    <source>
        <dbReference type="SAM" id="MobiDB-lite"/>
    </source>
</evidence>
<evidence type="ECO:0000313" key="5">
    <source>
        <dbReference type="Proteomes" id="UP000189704"/>
    </source>
</evidence>
<dbReference type="Proteomes" id="UP000189704">
    <property type="component" value="Unplaced"/>
</dbReference>
<dbReference type="GeneID" id="103254031"/>
<dbReference type="PROSITE" id="PS50309">
    <property type="entry name" value="DC"/>
    <property type="match status" value="1"/>
</dbReference>
<feature type="domain" description="Doublecortin" evidence="4">
    <location>
        <begin position="1"/>
        <end position="77"/>
    </location>
</feature>
<name>A0A3Q0DTJ0_CARSF</name>
<dbReference type="RefSeq" id="XP_021565300.1">
    <property type="nucleotide sequence ID" value="XM_021709625.1"/>
</dbReference>
<reference evidence="6" key="1">
    <citation type="submission" date="2025-08" db="UniProtKB">
        <authorList>
            <consortium name="RefSeq"/>
        </authorList>
    </citation>
    <scope>IDENTIFICATION</scope>
</reference>
<dbReference type="Pfam" id="PF03607">
    <property type="entry name" value="DCX"/>
    <property type="match status" value="1"/>
</dbReference>
<dbReference type="Pfam" id="PF01477">
    <property type="entry name" value="PLAT"/>
    <property type="match status" value="4"/>
</dbReference>
<dbReference type="CDD" id="cd23312">
    <property type="entry name" value="beta-trefoil_FGF_RP1"/>
    <property type="match status" value="2"/>
</dbReference>
<dbReference type="AlphaFoldDB" id="A0A3Q0DTJ0"/>
<feature type="domain" description="PLAT" evidence="3">
    <location>
        <begin position="108"/>
        <end position="224"/>
    </location>
</feature>
<proteinExistence type="predicted"/>
<dbReference type="SMART" id="SM00537">
    <property type="entry name" value="DCX"/>
    <property type="match status" value="1"/>
</dbReference>
<dbReference type="STRING" id="1868482.ENSTSYP00000030043"/>
<dbReference type="PANTHER" id="PTHR45901">
    <property type="entry name" value="PROTEIN CBG12474"/>
    <property type="match status" value="1"/>
</dbReference>
<dbReference type="Gene3D" id="2.60.60.20">
    <property type="entry name" value="PLAT/LH2 domain"/>
    <property type="match status" value="3"/>
</dbReference>
<dbReference type="KEGG" id="csyr:103254031"/>
<evidence type="ECO:0000259" key="3">
    <source>
        <dbReference type="PROSITE" id="PS50095"/>
    </source>
</evidence>